<evidence type="ECO:0000313" key="2">
    <source>
        <dbReference type="Proteomes" id="UP001153076"/>
    </source>
</evidence>
<dbReference type="AlphaFoldDB" id="A0A9Q1KGQ3"/>
<reference evidence="1" key="1">
    <citation type="submission" date="2022-04" db="EMBL/GenBank/DDBJ databases">
        <title>Carnegiea gigantea Genome sequencing and assembly v2.</title>
        <authorList>
            <person name="Copetti D."/>
            <person name="Sanderson M.J."/>
            <person name="Burquez A."/>
            <person name="Wojciechowski M.F."/>
        </authorList>
    </citation>
    <scope>NUCLEOTIDE SEQUENCE</scope>
    <source>
        <strain evidence="1">SGP5-SGP5p</strain>
        <tissue evidence="1">Aerial part</tissue>
    </source>
</reference>
<protein>
    <submittedName>
        <fullName evidence="1">Uncharacterized protein</fullName>
    </submittedName>
</protein>
<accession>A0A9Q1KGQ3</accession>
<name>A0A9Q1KGQ3_9CARY</name>
<gene>
    <name evidence="1" type="ORF">Cgig2_004253</name>
</gene>
<dbReference type="Proteomes" id="UP001153076">
    <property type="component" value="Unassembled WGS sequence"/>
</dbReference>
<comment type="caution">
    <text evidence="1">The sequence shown here is derived from an EMBL/GenBank/DDBJ whole genome shotgun (WGS) entry which is preliminary data.</text>
</comment>
<organism evidence="1 2">
    <name type="scientific">Carnegiea gigantea</name>
    <dbReference type="NCBI Taxonomy" id="171969"/>
    <lineage>
        <taxon>Eukaryota</taxon>
        <taxon>Viridiplantae</taxon>
        <taxon>Streptophyta</taxon>
        <taxon>Embryophyta</taxon>
        <taxon>Tracheophyta</taxon>
        <taxon>Spermatophyta</taxon>
        <taxon>Magnoliopsida</taxon>
        <taxon>eudicotyledons</taxon>
        <taxon>Gunneridae</taxon>
        <taxon>Pentapetalae</taxon>
        <taxon>Caryophyllales</taxon>
        <taxon>Cactineae</taxon>
        <taxon>Cactaceae</taxon>
        <taxon>Cactoideae</taxon>
        <taxon>Echinocereeae</taxon>
        <taxon>Carnegiea</taxon>
    </lineage>
</organism>
<keyword evidence="2" id="KW-1185">Reference proteome</keyword>
<dbReference type="EMBL" id="JAKOGI010000127">
    <property type="protein sequence ID" value="KAJ8443048.1"/>
    <property type="molecule type" value="Genomic_DNA"/>
</dbReference>
<sequence>MLLSNLSYALLPIRQFCSLNSNPLSPSISRNHRLDDGDDEGVNDTLTASYSKALGEGPRSGCSHPIPLTGSFGFAIFEGKPLEMLLLEILRIFKDSKFEISQGRRLVRSVADTIKVLIFLNYPISGGIDLNRGTNEMAPWWWSTKLHPGPSPPRPFADRYAPKNHLCDVELSPLKGVFSLRSTPTSRELTPSLSRLAEAESDDAAYAPNAPLRRRRVGARVSKDGVFRGSFSVVV</sequence>
<proteinExistence type="predicted"/>
<evidence type="ECO:0000313" key="1">
    <source>
        <dbReference type="EMBL" id="KAJ8443048.1"/>
    </source>
</evidence>